<dbReference type="FunFam" id="3.40.50.980:FF:000001">
    <property type="entry name" value="Non-ribosomal peptide synthetase"/>
    <property type="match status" value="2"/>
</dbReference>
<dbReference type="InterPro" id="IPR010071">
    <property type="entry name" value="AA_adenyl_dom"/>
</dbReference>
<dbReference type="FunFam" id="3.30.300.30:FF:000015">
    <property type="entry name" value="Nonribosomal peptide synthase SidD"/>
    <property type="match status" value="1"/>
</dbReference>
<feature type="domain" description="Carrier" evidence="7">
    <location>
        <begin position="4324"/>
        <end position="4400"/>
    </location>
</feature>
<dbReference type="SUPFAM" id="SSF56801">
    <property type="entry name" value="Acetyl-CoA synthetase-like"/>
    <property type="match status" value="3"/>
</dbReference>
<feature type="domain" description="Carrier" evidence="7">
    <location>
        <begin position="1599"/>
        <end position="1676"/>
    </location>
</feature>
<gene>
    <name evidence="8" type="ORF">B2J93_6044</name>
</gene>
<dbReference type="GO" id="GO:0005737">
    <property type="term" value="C:cytoplasm"/>
    <property type="evidence" value="ECO:0007669"/>
    <property type="project" value="TreeGrafter"/>
</dbReference>
<dbReference type="GO" id="GO:0043041">
    <property type="term" value="P:amino acid activation for nonribosomal peptide biosynthetic process"/>
    <property type="evidence" value="ECO:0007669"/>
    <property type="project" value="TreeGrafter"/>
</dbReference>
<dbReference type="PROSITE" id="PS00012">
    <property type="entry name" value="PHOSPHOPANTETHEINE"/>
    <property type="match status" value="3"/>
</dbReference>
<evidence type="ECO:0000313" key="9">
    <source>
        <dbReference type="Proteomes" id="UP000242519"/>
    </source>
</evidence>
<evidence type="ECO:0000256" key="5">
    <source>
        <dbReference type="ARBA" id="ARBA00029454"/>
    </source>
</evidence>
<keyword evidence="2" id="KW-0596">Phosphopantetheine</keyword>
<dbReference type="Gene3D" id="3.30.559.30">
    <property type="entry name" value="Nonribosomal peptide synthetase, condensation domain"/>
    <property type="match status" value="6"/>
</dbReference>
<evidence type="ECO:0000256" key="6">
    <source>
        <dbReference type="SAM" id="MobiDB-lite"/>
    </source>
</evidence>
<dbReference type="InterPro" id="IPR020806">
    <property type="entry name" value="PKS_PP-bd"/>
</dbReference>
<accession>A0A218YXR3</accession>
<dbReference type="GO" id="GO:0010106">
    <property type="term" value="P:cellular response to iron ion starvation"/>
    <property type="evidence" value="ECO:0007669"/>
    <property type="project" value="UniProtKB-ARBA"/>
</dbReference>
<sequence>MTGRFSVLNDPPAVLPGPQLLHELIRWEKHSSSCAVDFTSSGTRKRYTYRDVQTCVSAVQSQIQIQPSPLKGRNSRSSGPNPQQIVPVLLPQSPGLYISQLAILQSGAAFCPIHLDAPKDRIKFVVGDVSASLIITTPELKPLVSWEDGPTVVLVPEFPDAVPQEVRGECPARHATPADVAYVMYTSGSSGRPKGVAVSHTAVTQSLLAHERHIPPFDRFLQFAAPSFDVSVFEIFFPLVRGATVVGCNRSQLLNDLPGTITELDIDAAELTPTVVGSLLPKRSDAPGLKLLLTIGEMLTWPIVKEFGGSETQPNMLYALYGPTEAAIHCTIYPQMATSIKPGNIGVPFDTVSTFIAAASASVEDAANLRFLPVGEPGELVLGGPQLARGYLNREEQNQVAFVHFQGQKYYRTGDKARQNEDGTIEILGRISAGQVKLRGQRVELAEIEEVIYKHSGIRTVVALVLNSVLIAFALAVDEITTSQDVLETCRVWLPKSVIPSEIVLRQNFPYLPSGKVDKRTLEADYQSARASSENESVASATETRLRVRRVLREVLGDYSFSTTTRLAAAGIDSLVAIRVASKLRGAGFPVDAIAVLQAETFQSLVDLCDVVDSAPPTRDRGKVASGGNLDNVLNGHSKDVEFTSQCTPLQSAMLSETAIDAKAYRNWVELELPGITDTEKIISALYDWADANSILRTGFMGPQEQDGYVQVIWGSLEESQIELVDAFNYSFDESKDLSLHRPIRFQIQRAEASTRLLAHIHHALYDAWSLELLLDDLNTILLGTPRSVRPPFTDVVESYQDGAIITDYWVSRDYWKDHLALLDIAPVPNFHTGKPPPASLAVERLQTTIGTSGVESAARRLSVSSQSFFQAAYAIVLASYLGSSDICFGTVFSGRTLPIAGIEDIAGPCLATLPVRVDLSTATNLQALVQEVNATNRKHLEHSTLPLREIKTASGVNPRRKLFDTLLIWQQTLHSHDHKREHVVLVDSVDHLEFSLTLEIVPSSGDIELKANYQQAILPASQIRILLLQVEQLARSIIQDETTSLDTVFVHLENDVLSIENEVPGTKLGAGTLSSSVEEISAVDPDRPAIEFATSIDDDDIEVARITYSGLNSYSNQIGHYLLEQYDVLPDELVCICMEKSIDLYASILATAKIGAGYLPLTPDTPYDRLQHILREAKVKVVIAQSSSRSLFNAFASMHVFYIDESNPSSRSARNIPPRSSPDMVSYCVFTSGSTGTPKGVLVTQGNLLSNLDVLQELYPTSKTSRFLQSCSQAFDVSVFEIFFAWRVGGTICSAVKDVLFRNIENAIRLFNVTHLSLTPTVAALIDPSEVPRVEFLVTAGEAVTPKVFNSWADRGLWQGYGPSETTNICTISPRVSKDDAINNIGPPLRNTSVFVLAPGPNFVLVPRGGVGEFCFGGAQVFRGYMDRSQEFGKINEHPIFGRLYRSGDFGRLMPDGSLAFTGRKDDQVKIRGQRVELGEINNIMLRSDEVADCVTMVIDTGKDHSQIIVCFWASEQSESDILELRLLPDREVFEKLYRSLDAALPAYMIPSALIPVSLMPSTPQGKIDKRLLVKHFQSLDLGTIDRCSQATSSAADHSWTDLERTIAEAVAEVSKVSVTEIGPETSFFSLGIDSISAIRLSKHLVRVTGKRVDISDILKFPSVTRIAERLSTIVEDIRLDRAVTSEDADFGFDKTFLASISDLFENSGKRVQSILPCTPLQEAMLSAVEASNEKLYDNSVTLDIKGDVAKLEKCWQEMARRHGILRTCFMSTASQRYPFVQVVLKDYDLKFGSIVTLGDRASPGELEPPYTLDVIKSSGATKLVVSMCHALYDGVALATLYEEVELLYRSKPLASPVSFAPFLKSMTSLNMEKADHFWQSRLMNCSFSKFRRTVTSPKSNVSENQTRTQRISAKSPLSWIESSTKTHSTTLLAVCHTAWGSLLSEYFQETDVCFGNIVSGRSIPVEGIERLVAPCFNTIPTRLQNIHKASYLEAFRKLQYLNTDSIPFQLTPLRRIQAKLSPDGSRIFDTLFILQQPSRDLDAEIWSMEDDRGSMDFLIVCEVVPKHSDDKLEIILHSYTDTISEEDALRLLEAFDARLHDSLENPRRQILSPIVKEQIAKKTERREMLRPDFSAAETSAKAMSAEELRLRDLISDFTDVPPDKIGRDVATRLRKQGHKVLASDILENPTIARLNSFLSEKKSNVDCGLGYDFAAFDRAHRDLVCSKLGIPLNEVEAVMPCTSVQQGMLAQTLHSGGLEYVNSIWFEVPAEVSIPDLKNAWRAACANNEMLRASFASTEDPKQPFLLIVRFKDDIQFPWSESINEPSSRMSSTDDLFKRPWSLSLYGYDGAKILRFTAHHALYDGLSIQMILSDVAKAYAYRPLATRPPVASLLGAILQDSLQNIDEKSVFWRREENKIVVNRFPDLTPLQLLDTSSAVREITSQSSSAQLEELCRTNGVTIQAATQATWARILAFYIGETSTTFGMTLSGRSISEDADQVAFPSVVTLPVRCDVTGTNEELLSRTMIWNAAVHKFQFTPLTSIQKWAGYPEGRIFDTLFAFQKLAEGGEATKMPWKVMKEESSVDYAVSLEVQPTTRDAITLRLTFRQDLIPTEHAVLLLKQYDALLLDTLKHPRSPCDGASRISYELLSITAAKEDILPTPVTLLHQFVELGAREFPDRNALEFATNLDPLDFKSTSWTYKHLDQEANMIANMLLNHNVEPGHMIAICFDKCPEASFTIIGILKAGCSYVALDPNAPADRVRFIVKDSGAKLVITAGKPGQNLKDVLDAEIIILESPEILENRNSDQPKLSRDITPEDVAYCLYTSGTTGTPKGCLITHENTVQFMLAFSRLFAGHWNPSSKYLQFASFHFDVSVMEQFWSWSVGMCVASAPRDLIFEDITGAIQQLRITHIDLTPSLARLVHPKDVPTLLKGGFVTGGEQLKQEILDVWGEHAVVYNAYGPTEATIGCTMYPRVPQNGKPSNIGPAYVNVGSFVLRPGTEVPVVRGGVGELCISGKLVGRGYLNRDDLTTERFPTLKSFNERVYRTGDLVRILHDGSFIFLGRADDQVKLRGQRLELSEITEVIKKGVSAIQEAATLVLRHRTQKKEQLVTFFVADSTLDNDGFLIQAMRDACQSRLPGYMIPTHFIPIRALPLNANNKADSKQLAAMYNDLSVDDVQKLSQAVQDDNGWSESEKRVVEVVGTIMQIDALSLTGHSNIFELGIDSISIISFAQALQNAGWRNAKLSVVKNNTNMKALARALLAGDGGDQSRDNVYMAAAQSIAAFEQKHLVSICQELGVESQDVEGIAPCTPVQEGMIYRYLESESPLYFNKFEFELDDSVDVERLKGAWETVIGRLQVLRMKFVATDDGFAQVVLRKGGVVWENCGIDYPALEKFEALKSAYSIAFDGTTLVLQMFHGLYDGNSLTMLLRCVIDEYNALEHVEYGPSFTSSLPHGPLARVPGSKDFWVSHLKDWVSDPLPNSLESSGDIIATATFKHAQELSALCKTLGVTAQALVQAAWLSVLQTLTSSTPTIGMVTSGRAIDFPGAEKVIGPLFNTVPFHVAIKPGISSSALIRECHEFNMRMQDFQHTHLKDIQRWSPAMVGQRLFESLFVFQREDDGENGYAQGVWRGNAGGSIADVSFCGPFFVLYSIYISVVVRIHEANSKQYPLAFEASLSPDSSKLSLTIVAQGSAITQQRADELLVLVKKALKDMLDNSGENFISERGRDSGARTSATVAAESQAGAERRQDRPFAWTDDAKIIKSEIVSLAKISAETVQENSSVFELGLDSIDVIKLASRLKKRGIEVPVSAIVKSQTISKISRSVLTKKGVPKSGPRSSVLQMNQDLMRYLKDSDKLPANIEAVLPATPLQQSMVHEMIKSGYRRYFNCDGFKIGGAVDVERLREAVRKVVRQSPILRTTFVAVEDPKAAVSYAQIVHHHEHLAVVSSEISHLEEGQSFEWFMEKFKTESSVLAAENQQLLQVRFVAAGQSRYLAIAISHALYDGTSLQGIHGDIQRAYSGELFPRPDYMPFLEEVFQSTTEDAKKFWRTTLSNLPSATLLWKPEFEPLDKNASTRLEKRSRVSLESITALCKSSCITLQTLGQTCWALVLSHLTRQLDIVFGSVLSCRDSEEATNVMFPLMNTVAVRSVIHGSIADMLRYMQDMSDATRQCQHFPLGTAQAYALASRRNGVGERDTVLFDTLFIYQGRRQTKGEEYLYESVYGAAEVEFPVCVEMELVDGEYLAWTTAFKATMRAEMGTEGIIEALETVLQRIVEAPESQSIVSSAEGVSICGLSKFRLEERAASPEPRTVVLALSDWNSAELAIRDALHTLSGIPEDSIGRDSTIFELGLDSISVLKLPALLKTMGVKLTVSEIMREQTVYAMARAAQNAGAAENNTPLDVDKVLADSVSGLDLSSELAELESEIGAVQYVMPATAGESYMIRQWQASQGGMFYQTFTYALPAPIDGSRLRDAWKMLLDRHDILRTGFIEVGSEILQVVFKDPPNEVIYQTRDTQAITRKENSDLRLPPVNLVIEDAEQMPVTLEIVLHHALYDGISLAILIDELQSLYRGLKLDIPTLSFRTFVAQSLSHSPPSSMREKWMSYLTSTSPIFPHNPSITNTTRTEVYYPSSSTQSLKVTAQKAGVSIDALLLAGLAKLYARSLQAPPVPSVTIGVYLANRAPFGSDLSSLAAPTLNLLPLRVADTLGSIEDIARDVQQHMRLIGSRDMVGASLEQILEWTGQRVDFCVNILKGAPLSLCPGAGIEAGGDVEAWMPVRDLGWRGGVVQSMVNRELGAIGKSGSEGAYLPSVDIELRHHDAEIDMGVFAPEGRLSVAGAEGLIEDFVALWR</sequence>
<dbReference type="PROSITE" id="PS50075">
    <property type="entry name" value="CARRIER"/>
    <property type="match status" value="3"/>
</dbReference>
<dbReference type="OrthoDB" id="416786at2759"/>
<comment type="pathway">
    <text evidence="1">Siderophore biosynthesis.</text>
</comment>
<organism evidence="8 9">
    <name type="scientific">Diplocarpon coronariae</name>
    <dbReference type="NCBI Taxonomy" id="2795749"/>
    <lineage>
        <taxon>Eukaryota</taxon>
        <taxon>Fungi</taxon>
        <taxon>Dikarya</taxon>
        <taxon>Ascomycota</taxon>
        <taxon>Pezizomycotina</taxon>
        <taxon>Leotiomycetes</taxon>
        <taxon>Helotiales</taxon>
        <taxon>Drepanopezizaceae</taxon>
        <taxon>Diplocarpon</taxon>
    </lineage>
</organism>
<keyword evidence="9" id="KW-1185">Reference proteome</keyword>
<proteinExistence type="inferred from homology"/>
<dbReference type="Pfam" id="PF00668">
    <property type="entry name" value="Condensation"/>
    <property type="match status" value="6"/>
</dbReference>
<dbReference type="InterPro" id="IPR036736">
    <property type="entry name" value="ACP-like_sf"/>
</dbReference>
<evidence type="ECO:0000256" key="1">
    <source>
        <dbReference type="ARBA" id="ARBA00004924"/>
    </source>
</evidence>
<dbReference type="SUPFAM" id="SSF52777">
    <property type="entry name" value="CoA-dependent acyltransferases"/>
    <property type="match status" value="12"/>
</dbReference>
<evidence type="ECO:0000256" key="2">
    <source>
        <dbReference type="ARBA" id="ARBA00022450"/>
    </source>
</evidence>
<dbReference type="Gene3D" id="1.10.1200.10">
    <property type="entry name" value="ACP-like"/>
    <property type="match status" value="4"/>
</dbReference>
<dbReference type="Proteomes" id="UP000242519">
    <property type="component" value="Unassembled WGS sequence"/>
</dbReference>
<dbReference type="SMART" id="SM00823">
    <property type="entry name" value="PKS_PP"/>
    <property type="match status" value="3"/>
</dbReference>
<dbReference type="NCBIfam" id="NF003417">
    <property type="entry name" value="PRK04813.1"/>
    <property type="match status" value="3"/>
</dbReference>
<dbReference type="CDD" id="cd19542">
    <property type="entry name" value="CT_NRPS-like"/>
    <property type="match status" value="1"/>
</dbReference>
<evidence type="ECO:0000259" key="7">
    <source>
        <dbReference type="PROSITE" id="PS50075"/>
    </source>
</evidence>
<dbReference type="InterPro" id="IPR020845">
    <property type="entry name" value="AMP-binding_CS"/>
</dbReference>
<dbReference type="InterPro" id="IPR045851">
    <property type="entry name" value="AMP-bd_C_sf"/>
</dbReference>
<dbReference type="CDD" id="cd05918">
    <property type="entry name" value="A_NRPS_SidN3_like"/>
    <property type="match status" value="2"/>
</dbReference>
<dbReference type="FunFam" id="3.30.300.30:FF:000033">
    <property type="entry name" value="Nonribosomal siderophore peptide synthase SidC"/>
    <property type="match status" value="1"/>
</dbReference>
<dbReference type="SUPFAM" id="SSF47336">
    <property type="entry name" value="ACP-like"/>
    <property type="match status" value="5"/>
</dbReference>
<comment type="similarity">
    <text evidence="5">Belongs to the NRP synthetase family.</text>
</comment>
<dbReference type="PANTHER" id="PTHR45527:SF1">
    <property type="entry name" value="FATTY ACID SYNTHASE"/>
    <property type="match status" value="1"/>
</dbReference>
<dbReference type="InterPro" id="IPR006162">
    <property type="entry name" value="Ppantetheine_attach_site"/>
</dbReference>
<feature type="domain" description="Carrier" evidence="7">
    <location>
        <begin position="3760"/>
        <end position="3836"/>
    </location>
</feature>
<name>A0A218YXR3_9HELO</name>
<reference evidence="8 9" key="1">
    <citation type="submission" date="2017-04" db="EMBL/GenBank/DDBJ databases">
        <title>Draft genome sequence of Marssonina coronaria NL1: causal agent of apple blotch.</title>
        <authorList>
            <person name="Cheng Q."/>
        </authorList>
    </citation>
    <scope>NUCLEOTIDE SEQUENCE [LARGE SCALE GENOMIC DNA]</scope>
    <source>
        <strain evidence="8 9">NL1</strain>
    </source>
</reference>
<dbReference type="InterPro" id="IPR001242">
    <property type="entry name" value="Condensation_dom"/>
</dbReference>
<evidence type="ECO:0000256" key="4">
    <source>
        <dbReference type="ARBA" id="ARBA00022598"/>
    </source>
</evidence>
<dbReference type="STRING" id="503106.A0A218YXR3"/>
<dbReference type="EMBL" id="MZNU01000317">
    <property type="protein sequence ID" value="OWP00607.1"/>
    <property type="molecule type" value="Genomic_DNA"/>
</dbReference>
<comment type="caution">
    <text evidence="8">The sequence shown here is derived from an EMBL/GenBank/DDBJ whole genome shotgun (WGS) entry which is preliminary data.</text>
</comment>
<dbReference type="Pfam" id="PF00501">
    <property type="entry name" value="AMP-binding"/>
    <property type="match status" value="3"/>
</dbReference>
<dbReference type="NCBIfam" id="TIGR01733">
    <property type="entry name" value="AA-adenyl-dom"/>
    <property type="match status" value="2"/>
</dbReference>
<dbReference type="InterPro" id="IPR009081">
    <property type="entry name" value="PP-bd_ACP"/>
</dbReference>
<dbReference type="InParanoid" id="A0A218YXR3"/>
<dbReference type="Pfam" id="PF00550">
    <property type="entry name" value="PP-binding"/>
    <property type="match status" value="5"/>
</dbReference>
<dbReference type="Gene3D" id="3.40.50.12780">
    <property type="entry name" value="N-terminal domain of ligase-like"/>
    <property type="match status" value="3"/>
</dbReference>
<keyword evidence="3" id="KW-0597">Phosphoprotein</keyword>
<dbReference type="InterPro" id="IPR000873">
    <property type="entry name" value="AMP-dep_synth/lig_dom"/>
</dbReference>
<evidence type="ECO:0000256" key="3">
    <source>
        <dbReference type="ARBA" id="ARBA00022553"/>
    </source>
</evidence>
<dbReference type="PANTHER" id="PTHR45527">
    <property type="entry name" value="NONRIBOSOMAL PEPTIDE SYNTHETASE"/>
    <property type="match status" value="1"/>
</dbReference>
<dbReference type="InterPro" id="IPR042099">
    <property type="entry name" value="ANL_N_sf"/>
</dbReference>
<dbReference type="FunFam" id="3.40.50.12780:FF:000024">
    <property type="entry name" value="Nonribosomal siderophore peptide synthase SidC"/>
    <property type="match status" value="2"/>
</dbReference>
<dbReference type="InterPro" id="IPR023213">
    <property type="entry name" value="CAT-like_dom_sf"/>
</dbReference>
<dbReference type="Gene3D" id="3.30.559.10">
    <property type="entry name" value="Chloramphenicol acetyltransferase-like domain"/>
    <property type="match status" value="6"/>
</dbReference>
<dbReference type="PROSITE" id="PS00455">
    <property type="entry name" value="AMP_BINDING"/>
    <property type="match status" value="1"/>
</dbReference>
<protein>
    <recommendedName>
        <fullName evidence="7">Carrier domain-containing protein</fullName>
    </recommendedName>
</protein>
<dbReference type="GO" id="GO:0031169">
    <property type="term" value="P:ferrichrome biosynthetic process"/>
    <property type="evidence" value="ECO:0007669"/>
    <property type="project" value="UniProtKB-ARBA"/>
</dbReference>
<dbReference type="GO" id="GO:0031177">
    <property type="term" value="F:phosphopantetheine binding"/>
    <property type="evidence" value="ECO:0007669"/>
    <property type="project" value="InterPro"/>
</dbReference>
<keyword evidence="4" id="KW-0436">Ligase</keyword>
<feature type="region of interest" description="Disordered" evidence="6">
    <location>
        <begin position="3728"/>
        <end position="3757"/>
    </location>
</feature>
<dbReference type="GO" id="GO:0016874">
    <property type="term" value="F:ligase activity"/>
    <property type="evidence" value="ECO:0007669"/>
    <property type="project" value="UniProtKB-KW"/>
</dbReference>
<evidence type="ECO:0000313" key="8">
    <source>
        <dbReference type="EMBL" id="OWP00607.1"/>
    </source>
</evidence>
<dbReference type="Gene3D" id="3.30.300.30">
    <property type="match status" value="3"/>
</dbReference>